<protein>
    <submittedName>
        <fullName evidence="3">Uncharacterized protein</fullName>
    </submittedName>
</protein>
<evidence type="ECO:0000313" key="3">
    <source>
        <dbReference type="WBParaSite" id="PTRK_0000015400.1"/>
    </source>
</evidence>
<reference evidence="3" key="1">
    <citation type="submission" date="2017-02" db="UniProtKB">
        <authorList>
            <consortium name="WormBaseParasite"/>
        </authorList>
    </citation>
    <scope>IDENTIFICATION</scope>
</reference>
<keyword evidence="2" id="KW-1185">Reference proteome</keyword>
<dbReference type="AlphaFoldDB" id="A0A0N4Z0C1"/>
<feature type="compositionally biased region" description="Basic and acidic residues" evidence="1">
    <location>
        <begin position="84"/>
        <end position="98"/>
    </location>
</feature>
<dbReference type="WBParaSite" id="PTRK_0000015400.1">
    <property type="protein sequence ID" value="PTRK_0000015400.1"/>
    <property type="gene ID" value="PTRK_0000015400"/>
</dbReference>
<organism evidence="2 3">
    <name type="scientific">Parastrongyloides trichosuri</name>
    <name type="common">Possum-specific nematode worm</name>
    <dbReference type="NCBI Taxonomy" id="131310"/>
    <lineage>
        <taxon>Eukaryota</taxon>
        <taxon>Metazoa</taxon>
        <taxon>Ecdysozoa</taxon>
        <taxon>Nematoda</taxon>
        <taxon>Chromadorea</taxon>
        <taxon>Rhabditida</taxon>
        <taxon>Tylenchina</taxon>
        <taxon>Panagrolaimomorpha</taxon>
        <taxon>Strongyloidoidea</taxon>
        <taxon>Strongyloididae</taxon>
        <taxon>Parastrongyloides</taxon>
    </lineage>
</organism>
<feature type="region of interest" description="Disordered" evidence="1">
    <location>
        <begin position="84"/>
        <end position="109"/>
    </location>
</feature>
<evidence type="ECO:0000256" key="1">
    <source>
        <dbReference type="SAM" id="MobiDB-lite"/>
    </source>
</evidence>
<proteinExistence type="predicted"/>
<dbReference type="Proteomes" id="UP000038045">
    <property type="component" value="Unplaced"/>
</dbReference>
<name>A0A0N4Z0C1_PARTI</name>
<sequence>MDQFSLLQKTLLQGVTGGIANNLQGGNNDLFGTFNQNALHNSYLYNNQFLNIDLKVFDTQDLLSQQLFSINQGSGLKELNRVNEHDENEKVSHTEARPTKSNKRGRHSDKIINQSVTIQKKSAKKYIPPKVSSTLEDLKSSEQVKISETPVPFSGTNLIPMPTNGFCWIDEYGNYFFVPSKDSKIAYQMLPYNQVKKNDKKEYNFIEKILTPPSSVESNYTNLYDHLNYENLKQQIITTEKISTEEDKFAFDLLSLLGK</sequence>
<accession>A0A0N4Z0C1</accession>
<evidence type="ECO:0000313" key="2">
    <source>
        <dbReference type="Proteomes" id="UP000038045"/>
    </source>
</evidence>